<feature type="transmembrane region" description="Helical" evidence="17">
    <location>
        <begin position="3530"/>
        <end position="3551"/>
    </location>
</feature>
<dbReference type="GO" id="GO:0005261">
    <property type="term" value="F:monoatomic cation channel activity"/>
    <property type="evidence" value="ECO:0007669"/>
    <property type="project" value="TreeGrafter"/>
</dbReference>
<keyword evidence="9 17" id="KW-1133">Transmembrane helix</keyword>
<dbReference type="EMBL" id="WNTK01000010">
    <property type="protein sequence ID" value="KAG9476698.1"/>
    <property type="molecule type" value="Genomic_DNA"/>
</dbReference>
<comment type="caution">
    <text evidence="15">Lacks conserved residue(s) required for the propagation of feature annotation.</text>
</comment>
<feature type="transmembrane region" description="Helical" evidence="17">
    <location>
        <begin position="3557"/>
        <end position="3576"/>
    </location>
</feature>
<dbReference type="PANTHER" id="PTHR46730">
    <property type="entry name" value="POLYCYSTIN-1"/>
    <property type="match status" value="1"/>
</dbReference>
<dbReference type="CDD" id="cd01752">
    <property type="entry name" value="PLAT_polycystin"/>
    <property type="match status" value="1"/>
</dbReference>
<evidence type="ECO:0000313" key="24">
    <source>
        <dbReference type="Proteomes" id="UP000770717"/>
    </source>
</evidence>
<dbReference type="PROSITE" id="PS51111">
    <property type="entry name" value="REJ"/>
    <property type="match status" value="1"/>
</dbReference>
<dbReference type="InterPro" id="IPR001611">
    <property type="entry name" value="Leu-rich_rpt"/>
</dbReference>
<feature type="domain" description="GAIN-B" evidence="21">
    <location>
        <begin position="2843"/>
        <end position="3037"/>
    </location>
</feature>
<dbReference type="InterPro" id="IPR032675">
    <property type="entry name" value="LRR_dom_sf"/>
</dbReference>
<feature type="transmembrane region" description="Helical" evidence="17">
    <location>
        <begin position="3296"/>
        <end position="3318"/>
    </location>
</feature>
<feature type="domain" description="PKD" evidence="19">
    <location>
        <begin position="1558"/>
        <end position="1620"/>
    </location>
</feature>
<evidence type="ECO:0000256" key="1">
    <source>
        <dbReference type="ARBA" id="ARBA00004138"/>
    </source>
</evidence>
<dbReference type="PROSITE" id="PS50041">
    <property type="entry name" value="C_TYPE_LECTIN_2"/>
    <property type="match status" value="1"/>
</dbReference>
<feature type="domain" description="PKD" evidence="19">
    <location>
        <begin position="1038"/>
        <end position="1117"/>
    </location>
</feature>
<feature type="transmembrane region" description="Helical" evidence="17">
    <location>
        <begin position="3911"/>
        <end position="3933"/>
    </location>
</feature>
<comment type="similarity">
    <text evidence="3">Belongs to the polycystin family.</text>
</comment>
<evidence type="ECO:0000256" key="8">
    <source>
        <dbReference type="ARBA" id="ARBA00022737"/>
    </source>
</evidence>
<evidence type="ECO:0000259" key="21">
    <source>
        <dbReference type="PROSITE" id="PS50221"/>
    </source>
</evidence>
<protein>
    <recommendedName>
        <fullName evidence="25">Polycystin-1</fullName>
    </recommendedName>
</protein>
<dbReference type="Pfam" id="PF13855">
    <property type="entry name" value="LRR_8"/>
    <property type="match status" value="1"/>
</dbReference>
<dbReference type="GO" id="GO:0005929">
    <property type="term" value="C:cilium"/>
    <property type="evidence" value="ECO:0007669"/>
    <property type="project" value="UniProtKB-SubCell"/>
</dbReference>
<name>A0A8J6EWY2_ELECQ</name>
<evidence type="ECO:0000256" key="11">
    <source>
        <dbReference type="ARBA" id="ARBA00023136"/>
    </source>
</evidence>
<keyword evidence="13" id="KW-0325">Glycoprotein</keyword>
<evidence type="ECO:0000256" key="5">
    <source>
        <dbReference type="ARBA" id="ARBA00022614"/>
    </source>
</evidence>
<dbReference type="SMART" id="SM00089">
    <property type="entry name" value="PKD"/>
    <property type="match status" value="14"/>
</dbReference>
<dbReference type="InterPro" id="IPR000601">
    <property type="entry name" value="PKD_dom"/>
</dbReference>
<dbReference type="InterPro" id="IPR035986">
    <property type="entry name" value="PKD_dom_sf"/>
</dbReference>
<dbReference type="GO" id="GO:0005886">
    <property type="term" value="C:plasma membrane"/>
    <property type="evidence" value="ECO:0007669"/>
    <property type="project" value="UniProtKB-SubCell"/>
</dbReference>
<feature type="domain" description="PKD" evidence="19">
    <location>
        <begin position="1298"/>
        <end position="1370"/>
    </location>
</feature>
<dbReference type="Gene3D" id="2.60.40.10">
    <property type="entry name" value="Immunoglobulins"/>
    <property type="match status" value="8"/>
</dbReference>
<feature type="transmembrane region" description="Helical" evidence="17">
    <location>
        <begin position="3954"/>
        <end position="3974"/>
    </location>
</feature>
<evidence type="ECO:0000256" key="14">
    <source>
        <dbReference type="ARBA" id="ARBA00023273"/>
    </source>
</evidence>
<sequence>MHFGNAQAEALRRKDGASPPVLGLQLCPLFFLLAAGLLLGLGSGAAAGWCQPCPVNCTCANDSCMVNCSGAGLLDLETVPASVTVLDLSNNSLEILDRRLFEHLQNLTELDLSDNPWLCDCRMSWLPLWAAENGVRLEQTDFTLCDGPPVVSGQPLLNASFSKSMCGGDLIFCPQNLSTGNESVLTFTPIHLPDPTNETCSAQCFANLFSFWTLDPKHGCACGDAISTNKSLQCQEACTSPSLFSNCDLTIVQEAASTKSFAILQHSKETYRLGESVYLEVKAPIPVTPLLWDLGNQIYSTSELNITHRYAQPGIYNVTVTLRLGSRDLLIQDELSVIGLPAEMQVICPALVRTNGSVDVQVKVRGGTEMEVESTVTSESGEEVSPACPPGSVVYPDNNHCYQLVSEKADWFEAQKMCQVLGNGDMAVVSSHELQKFLETRVTSGLEVWIGFNDTRSAESLPPGKRFDLESCQNWLPGQPEPSQADRCVRMGPNGVCNTDLCSSKHSYVCEYKPQALTLNAEYFIVGSSVFDTNWPLGNLSRVENVSSPDDEEVEVLIFSEFRFTQTIYLSALEFVTEVLEESVQMRFQVYTPSTVQDCLLKSPTSPSTPLPSNESLPECDEDLESSNYTNSSLPVESGCFPANESTISATSLPTQSNSSLPSFVLLKEYLFIIPPGNATQYLASLEDVSVEVQPDSLIVVQHDAPSKTFLHCHSSTSYHVIHQQSWMNCIPGEHLVGLLLNRTENGPSKVDGGASCSIRVTGTTEESSPLISHQPNSGLRHPGIYAVLARFSNHLFEATHSCTFTVVSPVSGLKVIYPILQEKIYYVAVNYTVLVLKLLTGSNATAYWIGTNQSWSFGQACPSVISSRNPECDAVRGEVSYAEINLKGLEKEGMEVVILVKNEISSENITIQVKMEEPIRGLSISPYPQERVLVNTRVNNVAFVESGSNVKFQWTVDDRPSLTYNLTVFIVIYQTTAVYKLTLTAHNHVSNASLTYNVTVENMNPMQSLQVNGVPSIVTQNAVLELSATILLDSAVEATFRWTFGDGTQQDYHFKPPYNQSFPVPNPSVHMVLLENNITHLYNESGEYNLTLSVFNNYENTSQVIPLQVQGSLTNLTIVTDPPVLVSEKAFLFQVIPEPSPFGVLYTWDLGDGTFHFNTSEPVLNHTYLSIGMYNISVLAFNHISEIWAMKTVYVYEEITGLVVSSDEPTERGLQTFINASVDTGDNITWRFNMGDGYIFEGNEPMINYTYCKDGNYTVNVTASNAVNSLSELLQVRVYVLQVLKIEPSTCILENANITLKAYVTGDYEHYTFNWTFSNSSSITIYGIPSVEYDFSTSGIFPLSLILSSRVNKAYYYTNVCVEPEIVNVTLLPAQQNIILGNESHFQVIVFPSYQYRYVWDFGADGSRQNSGTEVHYLYKVPGVYQVMVSVFNNVSFYNGTSLVDVQEPIGTIKIEHNGTQYLEVDQIYLFSAVGSGTRVEYQWDFGNGITTKGQSVTYIYNTTGSFTIMLSGFNAVSSSRTHMNVTVKTRIHGLTMNATRTVVPLNGSVTFSAFVQSGDDIRYSWILCDRCSPIFCNSTISYTFRSIGTFNVIVTAENELGSLQDSIIIYVLQTIEGLQIMTSDLVNDCCFPTNRSLPLQATIKEGTNISYSWFILKNDSIVQSGAGKTYHFLSTEPETYTIVLKAVNMLGNASVRISVVFVETIGQIHLLASPNPAALNTTVNISMSLRSGSGVLYTWYLEESVVWFTYESYILYNFQSPGPKEVLAVANNTLGSVNSTVAIFVQEPVEGLSIKSLDHKGDYVPTGTVLHLISRVQHGTNVSWAWSIPDGSIDGKVAIVHLTKAGFFTVSLNASNDVSWEIAYKNITVQDEIRDLKLHVSKMVVEPGELVTFNISLSSGSSVTYELTINGDFSIALNGSSYTYEFTKIGGYPVTVVAHNQVSEERDTVMISVLEAIQNLKLVNCCEVAIPARIEKNFRAEVSHGSLVAYTWLFDLHGHPATSLAGRNVTYTPMGAGTLTICISASNALGSQNISKIIKVQELIVGLNLTQVNPFVNRSVTFHVLVLPSPLDVTFEWSFGDNTPSLVTYSASPNHTYQVPGDFKVKVIASNLISFWVAEMTVTTRILECEEPEVQLELPTQVIMRRSQKNYIEAEINLRGCISYQTKHQWEIYKATSCLHYSKVDKVHLLNVDMSRPQLVIPKLALEIGDYCFVFSVSFGDTPLSRSSYANVTMLPSRLVPIIDGGSYRVWSSSRDLILDGKKSYDPNLEEEEQTTLSYKWFCTTLTKNLQSTTCRADVASELGEMFIHKSKLEPGVEYTFFLTVSKPGRHPESTNQTVLIKKGSIPIVSLKCVSCKAQSVYEVSASSYVYLEGSCTNCQDEAWSGRWTAQSFSNKTLTLNASTTTTGDRELNLVLRQGVLKDGEGYKFTLHVSDPTMEKEGFASIDLLPNSPPSGGTCRFSPNKTIHALTDPVHFDCTGWRDTEDEVSLVFILRAKRCRSGHCDDFWVYKGSRSEHTTFLPVGYKDSNYQVEVSILVQDQQGAIAVALNHTLQILMPVLPDGIPNFADWLHNLTDSRLQGLLKQGDPQHVAEYSMSLITVLNEYEQVMNKNEEASDVKLGIVRKKITDALISLKVNTVDDIRQIAAALAQCTVASKELACASCQRKTLSKLEGMMSILQNETTQGMMTPTTIADNILNIMGDVIHLVNTKPSGHREGKLCSILNNVTVASKAYNLSSDLMRILMKSRVLNEEPLTLQGGEILARGKRSDPLNLLCYSNRTGCQFFIPQGFNSTFPDLTDIIQVMFQVDSNPYPFGYISNYTVSTKVASMEFQTSNGSQIPVESLDSEKAITVSVANNTGVRNITAGVAIIESRRSVKVDLETESSNKNAGLHIQINYTVQDARYKDSEPEPYISVYLHETGHPNQYNYSDMKQISEDSLSGDDHKLYTFFITPTDGNLTRRYYLNITNHYMWSPVVVTVGLYTSLCQYFDGNDMRWKTEGVVPLEDTRPDQAVCLTQHLTAFGASLFVPPHSVNFIYPPPPPGINYIVLLTCAVCFATYSVATIIVHKLDLLDVSKAGVIPFCGKTGFFKYEVLVKTGWGRGSGTTAHVGISLYGVDSKSGHRHLDGENTFHRNSVDIFQIATEKSLGNVWKIRLWHDNKGLSPSWYVQHVIIKDLQRSKNYFFLVNDWLSVGQEESSRRVEKEIFAASETELKRFSRIFMAELQRGVSEKHVWLSMWDRPPRSRFTRVQRATCCALLIFLFLCANAVWYGVVGDKNHGYRAVSEVVPLSVDSVAVGLVTSVLVYPVYLIVLYLFRRARSKTCVRPSLTHFEEQSREIDHYLDTVMESSFMAGNHGEAFSDQTKTEIPVEDTKSFIQWNMNDGMLSWPDLLSDPSIMGNTIQKLERHRTSCNVGLDASCHPSEDDSVVLGLPQSLPRQFLASDGASSMSLPQNLRRISRTETDLLSDLSNPFGDKTETIMLEKLNDKGQTLSGSARDVTKSVKSNRTVITDAFQRSRQMLPSWCTRVAHVLSCFLLVSCFAVSVWIGVGFTSSVGLMWLISGIFSFLCSFFVLEPLKVLLEAIYFALIVKRLYPEEEDTLVECPLVEQVSERITKVRPPQGFALFQAREEARKVKMLHKMLKNLMVYTLFLLVVLLTNYGDTSVNHRAYLLQRSVRQEMGSHKFMQIKRSDEFWAWASDVLLPFLHNNQRGSYSSLLGSAQLRQIRLKEAACDVHSLSIHGTCSEVFDDITYDIGWTNTSDMSSWGWAYSPPDHTGAWYWGFLSFYDSAGYIQQLGGGLEENQAILDNLQQDHWINNLTRALFVEFSLYSPGSHLYSSVMLLLEFPLAGRSLPSAEIRAFPLLRLSSGTHLLLIMMVFLMMFVVYFVLAECLLIRKEGWPYFTHFWNYVHWLLTVLTVSTVVVYLSRGSLADQQWERYRQDKASFINLQHVAFLGNTFNSLSASLLFLLTVKVAQQLRFIRDWSVFGKTLSLSMKELCAAAGTTLGLVLVYAQIGFLLFSSSWERFHSFGASILSLFAVARGTITLKAPFPYVSFVHHLYFTSYMVLEVWILMRFFAAVLINSYRQVRLDLFRPAFELQDYEMVELFLRRLRIWMGVSKVKEFRHKVHFEGMEPLPSRSSSDSKSLRGSTPSAASDTSSSSSFSTISSQIDTFSAVSTRERAEVDANIQRLLPVLEALLSQFDLVNHATEEVYQIERSLEDVQMRIVKKRRGQHESTPTQRSQSHSKETQALQQNSTLSGSSKSEGHHRLRKNSPRTSPSSTLSQVLTESTSASKIITVDKVVAEEPALIPIQLTQSKRRKAMRAHNRVHPSVS</sequence>
<comment type="caution">
    <text evidence="23">The sequence shown here is derived from an EMBL/GenBank/DDBJ whole genome shotgun (WGS) entry which is preliminary data.</text>
</comment>
<evidence type="ECO:0000259" key="22">
    <source>
        <dbReference type="PROSITE" id="PS51111"/>
    </source>
</evidence>
<feature type="domain" description="C-type lectin" evidence="18">
    <location>
        <begin position="397"/>
        <end position="511"/>
    </location>
</feature>
<dbReference type="InterPro" id="IPR016187">
    <property type="entry name" value="CTDL_fold"/>
</dbReference>
<dbReference type="Gene3D" id="3.10.100.10">
    <property type="entry name" value="Mannose-Binding Protein A, subunit A"/>
    <property type="match status" value="1"/>
</dbReference>
<dbReference type="CDD" id="cd00146">
    <property type="entry name" value="PKD"/>
    <property type="match status" value="9"/>
</dbReference>
<evidence type="ECO:0000256" key="17">
    <source>
        <dbReference type="SAM" id="Phobius"/>
    </source>
</evidence>
<dbReference type="Pfam" id="PF08016">
    <property type="entry name" value="PKD_channel"/>
    <property type="match status" value="1"/>
</dbReference>
<dbReference type="PANTHER" id="PTHR46730:SF3">
    <property type="entry name" value="POLYCYSTIN-1"/>
    <property type="match status" value="1"/>
</dbReference>
<dbReference type="InterPro" id="IPR057244">
    <property type="entry name" value="GAIN_B"/>
</dbReference>
<feature type="domain" description="PKD" evidence="19">
    <location>
        <begin position="1225"/>
        <end position="1281"/>
    </location>
</feature>
<dbReference type="SUPFAM" id="SSF56436">
    <property type="entry name" value="C-type lectin-like"/>
    <property type="match status" value="1"/>
</dbReference>
<dbReference type="OrthoDB" id="6022660at2759"/>
<feature type="region of interest" description="Disordered" evidence="16">
    <location>
        <begin position="4137"/>
        <end position="4167"/>
    </location>
</feature>
<dbReference type="InterPro" id="IPR006228">
    <property type="entry name" value="Polycystin_cat"/>
</dbReference>
<dbReference type="InterPro" id="IPR000483">
    <property type="entry name" value="Cys-rich_flank_reg_C"/>
</dbReference>
<dbReference type="Gene3D" id="1.10.287.70">
    <property type="match status" value="1"/>
</dbReference>
<feature type="compositionally biased region" description="Polar residues" evidence="16">
    <location>
        <begin position="4238"/>
        <end position="4266"/>
    </location>
</feature>
<organism evidence="23 24">
    <name type="scientific">Eleutherodactylus coqui</name>
    <name type="common">Puerto Rican coqui</name>
    <dbReference type="NCBI Taxonomy" id="57060"/>
    <lineage>
        <taxon>Eukaryota</taxon>
        <taxon>Metazoa</taxon>
        <taxon>Chordata</taxon>
        <taxon>Craniata</taxon>
        <taxon>Vertebrata</taxon>
        <taxon>Euteleostomi</taxon>
        <taxon>Amphibia</taxon>
        <taxon>Batrachia</taxon>
        <taxon>Anura</taxon>
        <taxon>Neobatrachia</taxon>
        <taxon>Hyloidea</taxon>
        <taxon>Eleutherodactylidae</taxon>
        <taxon>Eleutherodactylinae</taxon>
        <taxon>Eleutherodactylus</taxon>
        <taxon>Eleutherodactylus</taxon>
    </lineage>
</organism>
<dbReference type="SMART" id="SM00308">
    <property type="entry name" value="LH2"/>
    <property type="match status" value="1"/>
</dbReference>
<evidence type="ECO:0000256" key="16">
    <source>
        <dbReference type="SAM" id="MobiDB-lite"/>
    </source>
</evidence>
<dbReference type="InterPro" id="IPR013122">
    <property type="entry name" value="PKD1_2_channel"/>
</dbReference>
<dbReference type="InterPro" id="IPR046791">
    <property type="entry name" value="Polycystin_dom"/>
</dbReference>
<proteinExistence type="inferred from homology"/>
<feature type="transmembrane region" description="Helical" evidence="17">
    <location>
        <begin position="4002"/>
        <end position="4022"/>
    </location>
</feature>
<evidence type="ECO:0000313" key="23">
    <source>
        <dbReference type="EMBL" id="KAG9476698.1"/>
    </source>
</evidence>
<dbReference type="Pfam" id="PF00801">
    <property type="entry name" value="PKD"/>
    <property type="match status" value="12"/>
</dbReference>
<gene>
    <name evidence="23" type="ORF">GDO78_002212</name>
</gene>
<evidence type="ECO:0000256" key="6">
    <source>
        <dbReference type="ARBA" id="ARBA00022692"/>
    </source>
</evidence>
<evidence type="ECO:0008006" key="25">
    <source>
        <dbReference type="Google" id="ProtNLM"/>
    </source>
</evidence>
<feature type="domain" description="PLAT" evidence="20">
    <location>
        <begin position="3092"/>
        <end position="3207"/>
    </location>
</feature>
<feature type="transmembrane region" description="Helical" evidence="17">
    <location>
        <begin position="4067"/>
        <end position="4087"/>
    </location>
</feature>
<dbReference type="InterPro" id="IPR002859">
    <property type="entry name" value="PKD/REJ-like"/>
</dbReference>
<feature type="domain" description="PKD" evidence="19">
    <location>
        <begin position="286"/>
        <end position="322"/>
    </location>
</feature>
<feature type="transmembrane region" description="Helical" evidence="17">
    <location>
        <begin position="3047"/>
        <end position="3069"/>
    </location>
</feature>
<keyword evidence="5" id="KW-0433">Leucine-rich repeat</keyword>
<dbReference type="SUPFAM" id="SSF49723">
    <property type="entry name" value="Lipase/lipooxygenase domain (PLAT/LH2 domain)"/>
    <property type="match status" value="1"/>
</dbReference>
<dbReference type="PROSITE" id="PS50221">
    <property type="entry name" value="GAIN_B"/>
    <property type="match status" value="1"/>
</dbReference>
<dbReference type="Proteomes" id="UP000770717">
    <property type="component" value="Unassembled WGS sequence"/>
</dbReference>
<feature type="domain" description="PKD" evidence="19">
    <location>
        <begin position="1115"/>
        <end position="1203"/>
    </location>
</feature>
<evidence type="ECO:0000256" key="3">
    <source>
        <dbReference type="ARBA" id="ARBA00007200"/>
    </source>
</evidence>
<dbReference type="SUPFAM" id="SSF52058">
    <property type="entry name" value="L domain-like"/>
    <property type="match status" value="1"/>
</dbReference>
<evidence type="ECO:0000259" key="19">
    <source>
        <dbReference type="PROSITE" id="PS50093"/>
    </source>
</evidence>
<keyword evidence="7" id="KW-0732">Signal</keyword>
<dbReference type="SUPFAM" id="SSF49299">
    <property type="entry name" value="PKD domain"/>
    <property type="match status" value="13"/>
</dbReference>
<dbReference type="Gene3D" id="3.80.10.10">
    <property type="entry name" value="Ribonuclease Inhibitor"/>
    <property type="match status" value="1"/>
</dbReference>
<feature type="domain" description="PKD" evidence="19">
    <location>
        <begin position="1399"/>
        <end position="1454"/>
    </location>
</feature>
<evidence type="ECO:0000256" key="4">
    <source>
        <dbReference type="ARBA" id="ARBA00022475"/>
    </source>
</evidence>
<dbReference type="InterPro" id="IPR014010">
    <property type="entry name" value="REJ_dom"/>
</dbReference>
<dbReference type="FunFam" id="2.60.60.20:FF:000012">
    <property type="entry name" value="polycystin-1 isoform X2"/>
    <property type="match status" value="1"/>
</dbReference>
<dbReference type="CDD" id="cd00037">
    <property type="entry name" value="CLECT"/>
    <property type="match status" value="1"/>
</dbReference>
<dbReference type="PRINTS" id="PR00500">
    <property type="entry name" value="POLYCYSTIN1"/>
</dbReference>
<dbReference type="SMART" id="SM00082">
    <property type="entry name" value="LRRCT"/>
    <property type="match status" value="1"/>
</dbReference>
<dbReference type="InterPro" id="IPR022409">
    <property type="entry name" value="PKD/Chitinase_dom"/>
</dbReference>
<dbReference type="InterPro" id="IPR016186">
    <property type="entry name" value="C-type_lectin-like/link_sf"/>
</dbReference>
<reference evidence="23" key="1">
    <citation type="thesis" date="2020" institute="ProQuest LLC" country="789 East Eisenhower Parkway, Ann Arbor, MI, USA">
        <title>Comparative Genomics and Chromosome Evolution.</title>
        <authorList>
            <person name="Mudd A.B."/>
        </authorList>
    </citation>
    <scope>NUCLEOTIDE SEQUENCE</scope>
    <source>
        <strain evidence="23">HN-11 Male</strain>
        <tissue evidence="23">Kidney and liver</tissue>
    </source>
</reference>
<feature type="domain" description="REJ" evidence="22">
    <location>
        <begin position="2131"/>
        <end position="2822"/>
    </location>
</feature>
<dbReference type="SMART" id="SM00303">
    <property type="entry name" value="GPS"/>
    <property type="match status" value="1"/>
</dbReference>
<keyword evidence="11 17" id="KW-0472">Membrane</keyword>
<feature type="region of interest" description="Disordered" evidence="16">
    <location>
        <begin position="4232"/>
        <end position="4292"/>
    </location>
</feature>
<keyword evidence="12" id="KW-1015">Disulfide bond</keyword>
<dbReference type="InterPro" id="IPR042060">
    <property type="entry name" value="PLAT_polycystin1"/>
</dbReference>
<dbReference type="InterPro" id="IPR000203">
    <property type="entry name" value="GPS"/>
</dbReference>
<evidence type="ECO:0000256" key="15">
    <source>
        <dbReference type="PROSITE-ProRule" id="PRU00152"/>
    </source>
</evidence>
<feature type="domain" description="PKD" evidence="19">
    <location>
        <begin position="2058"/>
        <end position="2113"/>
    </location>
</feature>
<feature type="region of interest" description="Disordered" evidence="16">
    <location>
        <begin position="602"/>
        <end position="631"/>
    </location>
</feature>
<dbReference type="Pfam" id="PF01477">
    <property type="entry name" value="PLAT"/>
    <property type="match status" value="1"/>
</dbReference>
<dbReference type="NCBIfam" id="TIGR00864">
    <property type="entry name" value="PCC"/>
    <property type="match status" value="1"/>
</dbReference>
<feature type="compositionally biased region" description="Low complexity" evidence="16">
    <location>
        <begin position="603"/>
        <end position="617"/>
    </location>
</feature>
<dbReference type="InterPro" id="IPR001304">
    <property type="entry name" value="C-type_lectin-like"/>
</dbReference>
<dbReference type="Pfam" id="PF00059">
    <property type="entry name" value="Lectin_C"/>
    <property type="match status" value="1"/>
</dbReference>
<dbReference type="Pfam" id="PF02010">
    <property type="entry name" value="REJ"/>
    <property type="match status" value="1"/>
</dbReference>
<evidence type="ECO:0000256" key="12">
    <source>
        <dbReference type="ARBA" id="ARBA00023157"/>
    </source>
</evidence>
<comment type="subcellular location">
    <subcellularLocation>
        <location evidence="2">Cell membrane</location>
        <topology evidence="2">Multi-pass membrane protein</topology>
    </subcellularLocation>
    <subcellularLocation>
        <location evidence="1">Cell projection</location>
        <location evidence="1">Cilium</location>
    </subcellularLocation>
</comment>
<feature type="domain" description="PKD" evidence="19">
    <location>
        <begin position="1472"/>
        <end position="1536"/>
    </location>
</feature>
<keyword evidence="24" id="KW-1185">Reference proteome</keyword>
<evidence type="ECO:0000256" key="2">
    <source>
        <dbReference type="ARBA" id="ARBA00004651"/>
    </source>
</evidence>
<evidence type="ECO:0000256" key="10">
    <source>
        <dbReference type="ARBA" id="ARBA00023069"/>
    </source>
</evidence>
<feature type="transmembrane region" description="Helical" evidence="17">
    <location>
        <begin position="3872"/>
        <end position="3891"/>
    </location>
</feature>
<evidence type="ECO:0000256" key="13">
    <source>
        <dbReference type="ARBA" id="ARBA00023180"/>
    </source>
</evidence>
<keyword evidence="14" id="KW-0966">Cell projection</keyword>
<evidence type="ECO:0000256" key="7">
    <source>
        <dbReference type="ARBA" id="ARBA00022729"/>
    </source>
</evidence>
<dbReference type="InterPro" id="IPR001024">
    <property type="entry name" value="PLAT/LH2_dom"/>
</dbReference>
<keyword evidence="6 17" id="KW-0812">Transmembrane</keyword>
<evidence type="ECO:0000259" key="20">
    <source>
        <dbReference type="PROSITE" id="PS50095"/>
    </source>
</evidence>
<feature type="domain" description="PKD" evidence="19">
    <location>
        <begin position="946"/>
        <end position="1002"/>
    </location>
</feature>
<dbReference type="Pfam" id="PF20519">
    <property type="entry name" value="Polycystin_dom"/>
    <property type="match status" value="1"/>
</dbReference>
<dbReference type="GO" id="GO:0006816">
    <property type="term" value="P:calcium ion transport"/>
    <property type="evidence" value="ECO:0007669"/>
    <property type="project" value="TreeGrafter"/>
</dbReference>
<evidence type="ECO:0000256" key="9">
    <source>
        <dbReference type="ARBA" id="ARBA00022989"/>
    </source>
</evidence>
<feature type="transmembrane region" description="Helical" evidence="17">
    <location>
        <begin position="3644"/>
        <end position="3663"/>
    </location>
</feature>
<dbReference type="InterPro" id="IPR000434">
    <property type="entry name" value="PC1"/>
</dbReference>
<dbReference type="Gene3D" id="2.60.60.20">
    <property type="entry name" value="PLAT/LH2 domain"/>
    <property type="match status" value="1"/>
</dbReference>
<dbReference type="PROSITE" id="PS50095">
    <property type="entry name" value="PLAT"/>
    <property type="match status" value="1"/>
</dbReference>
<dbReference type="SMART" id="SM00034">
    <property type="entry name" value="CLECT"/>
    <property type="match status" value="1"/>
</dbReference>
<accession>A0A8J6EWY2</accession>
<keyword evidence="8" id="KW-0677">Repeat</keyword>
<keyword evidence="10" id="KW-0969">Cilium</keyword>
<feature type="compositionally biased region" description="Polar residues" evidence="16">
    <location>
        <begin position="4278"/>
        <end position="4292"/>
    </location>
</feature>
<evidence type="ECO:0000259" key="18">
    <source>
        <dbReference type="PROSITE" id="PS50041"/>
    </source>
</evidence>
<feature type="transmembrane region" description="Helical" evidence="17">
    <location>
        <begin position="3255"/>
        <end position="3276"/>
    </location>
</feature>
<dbReference type="PROSITE" id="PS50093">
    <property type="entry name" value="PKD"/>
    <property type="match status" value="11"/>
</dbReference>
<feature type="domain" description="PKD" evidence="19">
    <location>
        <begin position="1821"/>
        <end position="1878"/>
    </location>
</feature>
<keyword evidence="4" id="KW-1003">Cell membrane</keyword>
<dbReference type="InterPro" id="IPR013783">
    <property type="entry name" value="Ig-like_fold"/>
</dbReference>
<dbReference type="InterPro" id="IPR036392">
    <property type="entry name" value="PLAT/LH2_dom_sf"/>
</dbReference>